<feature type="compositionally biased region" description="Low complexity" evidence="1">
    <location>
        <begin position="431"/>
        <end position="487"/>
    </location>
</feature>
<evidence type="ECO:0000313" key="2">
    <source>
        <dbReference type="EMBL" id="PLT47042.1"/>
    </source>
</evidence>
<feature type="region of interest" description="Disordered" evidence="1">
    <location>
        <begin position="367"/>
        <end position="598"/>
    </location>
</feature>
<dbReference type="Pfam" id="PF14398">
    <property type="entry name" value="ATPgrasp_YheCD"/>
    <property type="match status" value="1"/>
</dbReference>
<name>A0A2N5N9N8_9BACL</name>
<protein>
    <recommendedName>
        <fullName evidence="4">ATP-grasp domain-containing protein</fullName>
    </recommendedName>
</protein>
<evidence type="ECO:0000313" key="3">
    <source>
        <dbReference type="Proteomes" id="UP000234789"/>
    </source>
</evidence>
<proteinExistence type="predicted"/>
<sequence length="598" mass="63989">MAQPVLGILTLYLNENKALEERPIYQRMIVAGKKMGLDVFVFTPADVDYEKNRIQAMIYDPSSKTWSRRWTSFPHMIFDRCRIQQSYRFEQLQKFRSRYGHLTFLNRMLRNKWTVYKTLAAQSRFQGRQPLTVMYAGHKDLADMLRRFPLVFLKPINGTGGRGILRIERQKEGVYLIQGRDQSRRIIRPQKVGAAALQERLSSWSLGGGKYIVQQGIMIKLPSGRVHDYRLLVQKNGRGEWEPTGCAGRVGAAGSITSNLHGGGKAMRMEELLSSWVGDEELAASVRREAEQFGVEVAAHLERQYGRLCELALDLAIDKKGGIWLLEVNPKPAREVFRQSGDLATYERAIVKPLEYALYLYSRRGRKSGGRTTGGRTAGSRTRGSRTAGSRTTGSRTTGSSLGGAQPVGSGPAADEAATLGSGSKHRNAEPGGSRSPAGAAAGSGRSGPAGSAAGSGKSGAAGSAAGSGKSGAASAAADGGKRSAAGGAQGRVSKQPPGGRREENESPNRRRKPRPLAGSGPFAANKPTIRSVPAPASSALSADMDEAELEPLAAPADTAAKQADPSVKQADSSAKQADPSAEQVDTAAAPQTEENGE</sequence>
<organism evidence="2 3">
    <name type="scientific">Paenibacillus pasadenensis</name>
    <dbReference type="NCBI Taxonomy" id="217090"/>
    <lineage>
        <taxon>Bacteria</taxon>
        <taxon>Bacillati</taxon>
        <taxon>Bacillota</taxon>
        <taxon>Bacilli</taxon>
        <taxon>Bacillales</taxon>
        <taxon>Paenibacillaceae</taxon>
        <taxon>Paenibacillus</taxon>
    </lineage>
</organism>
<feature type="compositionally biased region" description="Low complexity" evidence="1">
    <location>
        <begin position="532"/>
        <end position="543"/>
    </location>
</feature>
<evidence type="ECO:0008006" key="4">
    <source>
        <dbReference type="Google" id="ProtNLM"/>
    </source>
</evidence>
<comment type="caution">
    <text evidence="2">The sequence shown here is derived from an EMBL/GenBank/DDBJ whole genome shotgun (WGS) entry which is preliminary data.</text>
</comment>
<feature type="compositionally biased region" description="Low complexity" evidence="1">
    <location>
        <begin position="551"/>
        <end position="566"/>
    </location>
</feature>
<evidence type="ECO:0000256" key="1">
    <source>
        <dbReference type="SAM" id="MobiDB-lite"/>
    </source>
</evidence>
<dbReference type="Gene3D" id="3.30.470.20">
    <property type="entry name" value="ATP-grasp fold, B domain"/>
    <property type="match status" value="1"/>
</dbReference>
<dbReference type="InterPro" id="IPR026838">
    <property type="entry name" value="YheC/D"/>
</dbReference>
<feature type="compositionally biased region" description="Low complexity" evidence="1">
    <location>
        <begin position="378"/>
        <end position="405"/>
    </location>
</feature>
<accession>A0A2N5N9N8</accession>
<gene>
    <name evidence="2" type="ORF">B8V81_1266</name>
</gene>
<feature type="compositionally biased region" description="Basic and acidic residues" evidence="1">
    <location>
        <begin position="500"/>
        <end position="509"/>
    </location>
</feature>
<dbReference type="Proteomes" id="UP000234789">
    <property type="component" value="Unassembled WGS sequence"/>
</dbReference>
<dbReference type="RefSeq" id="WP_101807979.1">
    <property type="nucleotide sequence ID" value="NZ_NFEZ01000003.1"/>
</dbReference>
<dbReference type="AlphaFoldDB" id="A0A2N5N9N8"/>
<keyword evidence="3" id="KW-1185">Reference proteome</keyword>
<dbReference type="EMBL" id="NFEZ01000003">
    <property type="protein sequence ID" value="PLT47042.1"/>
    <property type="molecule type" value="Genomic_DNA"/>
</dbReference>
<dbReference type="SUPFAM" id="SSF56059">
    <property type="entry name" value="Glutathione synthetase ATP-binding domain-like"/>
    <property type="match status" value="1"/>
</dbReference>
<reference evidence="2 3" key="1">
    <citation type="submission" date="2017-05" db="EMBL/GenBank/DDBJ databases">
        <title>Functional genome analysis of Paenibacillus pasadenensis strain R16: insights on endophytic life style and antifungal activity.</title>
        <authorList>
            <person name="Passera A."/>
            <person name="Marcolungo L."/>
            <person name="Casati P."/>
            <person name="Brasca M."/>
            <person name="Quaglino F."/>
            <person name="Delledonne M."/>
        </authorList>
    </citation>
    <scope>NUCLEOTIDE SEQUENCE [LARGE SCALE GENOMIC DNA]</scope>
    <source>
        <strain evidence="2 3">R16</strain>
    </source>
</reference>